<dbReference type="AlphaFoldDB" id="K0IAJ2"/>
<dbReference type="HOGENOM" id="CLU_113587_0_0_2"/>
<dbReference type="BioCyc" id="CNIT1237085:G1324-1397-MONOMER"/>
<dbReference type="OrthoDB" id="34756at2157"/>
<accession>K0IAJ2</accession>
<proteinExistence type="predicted"/>
<keyword evidence="2" id="KW-1185">Reference proteome</keyword>
<dbReference type="EMBL" id="CP002408">
    <property type="protein sequence ID" value="AFU58336.1"/>
    <property type="molecule type" value="Genomic_DNA"/>
</dbReference>
<evidence type="ECO:0000313" key="1">
    <source>
        <dbReference type="EMBL" id="AFU58336.1"/>
    </source>
</evidence>
<dbReference type="KEGG" id="nga:Ngar_c13990"/>
<organism evidence="1 2">
    <name type="scientific">Nitrososphaera gargensis (strain Ga9.2)</name>
    <dbReference type="NCBI Taxonomy" id="1237085"/>
    <lineage>
        <taxon>Archaea</taxon>
        <taxon>Nitrososphaerota</taxon>
        <taxon>Nitrososphaeria</taxon>
        <taxon>Nitrososphaerales</taxon>
        <taxon>Nitrososphaeraceae</taxon>
        <taxon>Nitrososphaera</taxon>
    </lineage>
</organism>
<dbReference type="InParanoid" id="K0IAJ2"/>
<protein>
    <submittedName>
        <fullName evidence="1">Uncharacterized protein</fullName>
    </submittedName>
</protein>
<sequence length="218" mass="24575">MDLERFTADVTSLSGRMSAGESEEVVQRMDFVKNRLIDLYSRNLVKINHSAMELVCAKHLIHYGYQVDVEKQLTDILVCDVYAEKGDGAAIVEIETGFIPPEHALDPLSYYAARIASKIGRYSKYANKFVLATPPVSVLPIPELFRRPPKDRRASEIKEVKALCDRYYKNPPVTEDEILNGRLHVIYIINIDAGKVVEMDVDSYFDQVGGMLSTGMDL</sequence>
<evidence type="ECO:0000313" key="2">
    <source>
        <dbReference type="Proteomes" id="UP000008037"/>
    </source>
</evidence>
<name>K0IAJ2_NITGG</name>
<dbReference type="Proteomes" id="UP000008037">
    <property type="component" value="Chromosome"/>
</dbReference>
<dbReference type="GeneID" id="13797658"/>
<reference evidence="1 2" key="1">
    <citation type="journal article" date="2012" name="Environ. Microbiol.">
        <title>The genome of the ammonia-oxidizing Candidatus Nitrososphaera gargensis: insights into metabolic versatility and environmental adaptations.</title>
        <authorList>
            <person name="Spang A."/>
            <person name="Poehlein A."/>
            <person name="Offre P."/>
            <person name="Zumbragel S."/>
            <person name="Haider S."/>
            <person name="Rychlik N."/>
            <person name="Nowka B."/>
            <person name="Schmeisser C."/>
            <person name="Lebedeva E.V."/>
            <person name="Rattei T."/>
            <person name="Bohm C."/>
            <person name="Schmid M."/>
            <person name="Galushko A."/>
            <person name="Hatzenpichler R."/>
            <person name="Weinmaier T."/>
            <person name="Daniel R."/>
            <person name="Schleper C."/>
            <person name="Spieck E."/>
            <person name="Streit W."/>
            <person name="Wagner M."/>
        </authorList>
    </citation>
    <scope>NUCLEOTIDE SEQUENCE [LARGE SCALE GENOMIC DNA]</scope>
    <source>
        <strain evidence="2">Ga9.2</strain>
    </source>
</reference>
<dbReference type="RefSeq" id="WP_015018873.1">
    <property type="nucleotide sequence ID" value="NC_018719.1"/>
</dbReference>
<gene>
    <name evidence="1" type="ordered locus">Ngar_c13990</name>
</gene>